<protein>
    <submittedName>
        <fullName evidence="1">Uncharacterized protein</fullName>
    </submittedName>
</protein>
<organism evidence="1 2">
    <name type="scientific">Holothuria leucospilota</name>
    <name type="common">Black long sea cucumber</name>
    <name type="synonym">Mertensiothuria leucospilota</name>
    <dbReference type="NCBI Taxonomy" id="206669"/>
    <lineage>
        <taxon>Eukaryota</taxon>
        <taxon>Metazoa</taxon>
        <taxon>Echinodermata</taxon>
        <taxon>Eleutherozoa</taxon>
        <taxon>Echinozoa</taxon>
        <taxon>Holothuroidea</taxon>
        <taxon>Aspidochirotacea</taxon>
        <taxon>Aspidochirotida</taxon>
        <taxon>Holothuriidae</taxon>
        <taxon>Holothuria</taxon>
    </lineage>
</organism>
<proteinExistence type="predicted"/>
<dbReference type="Proteomes" id="UP001152320">
    <property type="component" value="Unassembled WGS sequence"/>
</dbReference>
<dbReference type="AlphaFoldDB" id="A0A9Q1BC93"/>
<name>A0A9Q1BC93_HOLLE</name>
<sequence length="55" mass="6259">MKAEKIGGNGAFIRVLWSKCSTRVFSQAELREKEANNFQLQLNPKLTVNVVMYSI</sequence>
<evidence type="ECO:0000313" key="1">
    <source>
        <dbReference type="EMBL" id="KAJ8019262.1"/>
    </source>
</evidence>
<evidence type="ECO:0000313" key="2">
    <source>
        <dbReference type="Proteomes" id="UP001152320"/>
    </source>
</evidence>
<accession>A0A9Q1BC93</accession>
<dbReference type="EMBL" id="JAIZAY010000046">
    <property type="protein sequence ID" value="KAJ8019262.1"/>
    <property type="molecule type" value="Genomic_DNA"/>
</dbReference>
<gene>
    <name evidence="1" type="ORF">HOLleu_42254</name>
</gene>
<keyword evidence="2" id="KW-1185">Reference proteome</keyword>
<comment type="caution">
    <text evidence="1">The sequence shown here is derived from an EMBL/GenBank/DDBJ whole genome shotgun (WGS) entry which is preliminary data.</text>
</comment>
<reference evidence="1" key="1">
    <citation type="submission" date="2021-10" db="EMBL/GenBank/DDBJ databases">
        <title>Tropical sea cucumber genome reveals ecological adaptation and Cuvierian tubules defense mechanism.</title>
        <authorList>
            <person name="Chen T."/>
        </authorList>
    </citation>
    <scope>NUCLEOTIDE SEQUENCE</scope>
    <source>
        <strain evidence="1">Nanhai2018</strain>
        <tissue evidence="1">Muscle</tissue>
    </source>
</reference>